<name>A0A7R8YQ65_HERIL</name>
<organism evidence="1 2">
    <name type="scientific">Hermetia illucens</name>
    <name type="common">Black soldier fly</name>
    <dbReference type="NCBI Taxonomy" id="343691"/>
    <lineage>
        <taxon>Eukaryota</taxon>
        <taxon>Metazoa</taxon>
        <taxon>Ecdysozoa</taxon>
        <taxon>Arthropoda</taxon>
        <taxon>Hexapoda</taxon>
        <taxon>Insecta</taxon>
        <taxon>Pterygota</taxon>
        <taxon>Neoptera</taxon>
        <taxon>Endopterygota</taxon>
        <taxon>Diptera</taxon>
        <taxon>Brachycera</taxon>
        <taxon>Stratiomyomorpha</taxon>
        <taxon>Stratiomyidae</taxon>
        <taxon>Hermetiinae</taxon>
        <taxon>Hermetia</taxon>
    </lineage>
</organism>
<gene>
    <name evidence="1" type="ORF">HERILL_LOCUS1379</name>
</gene>
<reference evidence="1 2" key="1">
    <citation type="submission" date="2020-11" db="EMBL/GenBank/DDBJ databases">
        <authorList>
            <person name="Wallbank WR R."/>
            <person name="Pardo Diaz C."/>
            <person name="Kozak K."/>
            <person name="Martin S."/>
            <person name="Jiggins C."/>
            <person name="Moest M."/>
            <person name="Warren A I."/>
            <person name="Generalovic N T."/>
            <person name="Byers J.R.P. K."/>
            <person name="Montejo-Kovacevich G."/>
            <person name="Yen C E."/>
        </authorList>
    </citation>
    <scope>NUCLEOTIDE SEQUENCE [LARGE SCALE GENOMIC DNA]</scope>
</reference>
<dbReference type="AlphaFoldDB" id="A0A7R8YQ65"/>
<evidence type="ECO:0000313" key="1">
    <source>
        <dbReference type="EMBL" id="CAD7078089.1"/>
    </source>
</evidence>
<keyword evidence="2" id="KW-1185">Reference proteome</keyword>
<proteinExistence type="predicted"/>
<sequence>MTPSRTEDSTWTKVEIKKQLQRRARVKPKTSELTCAEILRKIKGDAFLTELSGNVTRISLLELKAGDDIGEDLRKKIEMSLGETAAIKMGRDSVVIECKDLGEVATKPKICQALQSQLGL</sequence>
<dbReference type="Proteomes" id="UP000594454">
    <property type="component" value="Chromosome 1"/>
</dbReference>
<evidence type="ECO:0000313" key="2">
    <source>
        <dbReference type="Proteomes" id="UP000594454"/>
    </source>
</evidence>
<accession>A0A7R8YQ65</accession>
<dbReference type="InParanoid" id="A0A7R8YQ65"/>
<protein>
    <submittedName>
        <fullName evidence="1">Uncharacterized protein</fullName>
    </submittedName>
</protein>
<dbReference type="EMBL" id="LR899009">
    <property type="protein sequence ID" value="CAD7078089.1"/>
    <property type="molecule type" value="Genomic_DNA"/>
</dbReference>